<dbReference type="InterPro" id="IPR011330">
    <property type="entry name" value="Glyco_hydro/deAcase_b/a-brl"/>
</dbReference>
<feature type="region of interest" description="Disordered" evidence="1">
    <location>
        <begin position="127"/>
        <end position="155"/>
    </location>
</feature>
<dbReference type="EMBL" id="AECZ01000006">
    <property type="protein sequence ID" value="EFL52095.1"/>
    <property type="molecule type" value="Genomic_DNA"/>
</dbReference>
<dbReference type="STRING" id="596151.DesfrDRAFT_1264"/>
<dbReference type="CDD" id="cd10936">
    <property type="entry name" value="CE4_DAC2"/>
    <property type="match status" value="1"/>
</dbReference>
<accession>E1JUG5</accession>
<evidence type="ECO:0000313" key="3">
    <source>
        <dbReference type="EMBL" id="EFL52095.1"/>
    </source>
</evidence>
<dbReference type="PANTHER" id="PTHR30105:SF2">
    <property type="entry name" value="DIVERGENT POLYSACCHARIDE DEACETYLASE SUPERFAMILY"/>
    <property type="match status" value="1"/>
</dbReference>
<keyword evidence="4" id="KW-1185">Reference proteome</keyword>
<dbReference type="GO" id="GO:0005975">
    <property type="term" value="P:carbohydrate metabolic process"/>
    <property type="evidence" value="ECO:0007669"/>
    <property type="project" value="InterPro"/>
</dbReference>
<comment type="caution">
    <text evidence="3">The sequence shown here is derived from an EMBL/GenBank/DDBJ whole genome shotgun (WGS) entry which is preliminary data.</text>
</comment>
<dbReference type="OrthoDB" id="9784811at2"/>
<dbReference type="eggNOG" id="COG2861">
    <property type="taxonomic scope" value="Bacteria"/>
</dbReference>
<evidence type="ECO:0000256" key="1">
    <source>
        <dbReference type="SAM" id="MobiDB-lite"/>
    </source>
</evidence>
<dbReference type="InterPro" id="IPR006837">
    <property type="entry name" value="Divergent_DAC"/>
</dbReference>
<evidence type="ECO:0000313" key="4">
    <source>
        <dbReference type="Proteomes" id="UP000006250"/>
    </source>
</evidence>
<keyword evidence="2" id="KW-0472">Membrane</keyword>
<proteinExistence type="predicted"/>
<dbReference type="Proteomes" id="UP000006250">
    <property type="component" value="Unassembled WGS sequence"/>
</dbReference>
<dbReference type="AlphaFoldDB" id="E1JUG5"/>
<dbReference type="SUPFAM" id="SSF88713">
    <property type="entry name" value="Glycoside hydrolase/deacetylase"/>
    <property type="match status" value="1"/>
</dbReference>
<evidence type="ECO:0008006" key="5">
    <source>
        <dbReference type="Google" id="ProtNLM"/>
    </source>
</evidence>
<feature type="region of interest" description="Disordered" evidence="1">
    <location>
        <begin position="74"/>
        <end position="95"/>
    </location>
</feature>
<feature type="transmembrane region" description="Helical" evidence="2">
    <location>
        <begin position="29"/>
        <end position="50"/>
    </location>
</feature>
<feature type="compositionally biased region" description="Low complexity" evidence="1">
    <location>
        <begin position="139"/>
        <end position="148"/>
    </location>
</feature>
<reference evidence="3 4" key="1">
    <citation type="submission" date="2010-08" db="EMBL/GenBank/DDBJ databases">
        <title>The draft genome of Desulfovibrio fructosovorans JJ.</title>
        <authorList>
            <consortium name="US DOE Joint Genome Institute (JGI-PGF)"/>
            <person name="Lucas S."/>
            <person name="Copeland A."/>
            <person name="Lapidus A."/>
            <person name="Cheng J.-F."/>
            <person name="Bruce D."/>
            <person name="Goodwin L."/>
            <person name="Pitluck S."/>
            <person name="Land M.L."/>
            <person name="Hauser L."/>
            <person name="Chang Y.-J."/>
            <person name="Jeffries C."/>
            <person name="Wall J.D."/>
            <person name="Stahl D.A."/>
            <person name="Arkin A.P."/>
            <person name="Dehal P."/>
            <person name="Stolyar S.M."/>
            <person name="Hazen T.C."/>
            <person name="Woyke T.J."/>
        </authorList>
    </citation>
    <scope>NUCLEOTIDE SEQUENCE [LARGE SCALE GENOMIC DNA]</scope>
    <source>
        <strain evidence="3 4">JJ</strain>
    </source>
</reference>
<keyword evidence="2" id="KW-0812">Transmembrane</keyword>
<keyword evidence="2" id="KW-1133">Transmembrane helix</keyword>
<name>E1JUG5_SOLFR</name>
<feature type="compositionally biased region" description="Pro residues" evidence="1">
    <location>
        <begin position="129"/>
        <end position="138"/>
    </location>
</feature>
<dbReference type="Pfam" id="PF04748">
    <property type="entry name" value="Polysacc_deac_2"/>
    <property type="match status" value="1"/>
</dbReference>
<dbReference type="Gene3D" id="3.20.20.370">
    <property type="entry name" value="Glycoside hydrolase/deacetylase"/>
    <property type="match status" value="1"/>
</dbReference>
<dbReference type="PANTHER" id="PTHR30105">
    <property type="entry name" value="UNCHARACTERIZED YIBQ-RELATED"/>
    <property type="match status" value="1"/>
</dbReference>
<dbReference type="RefSeq" id="WP_005992181.1">
    <property type="nucleotide sequence ID" value="NZ_AECZ01000006.1"/>
</dbReference>
<gene>
    <name evidence="3" type="ORF">DesfrDRAFT_1264</name>
</gene>
<evidence type="ECO:0000256" key="2">
    <source>
        <dbReference type="SAM" id="Phobius"/>
    </source>
</evidence>
<sequence length="374" mass="40068">MKPAKGPGKSPARAKAGGKRKVVLPGRPYIAVIAGLVLAISLGVLAMLLFGPFPPLPLDHVVRNAKAGHVRQPVAATVKPRHPSKPPHEARAVAHDAQPAALPFEEHLPSTETPPNGSQVRIKVEPAAPAAPPSPPAAEPATQSPQPAEDTAKGPRMVVVIDDIGDNPVMARRLMELPFPVTLAILPNRPHTRSLAAEIAAHGNETILHQPMQPISYPRVNPGPGALFTDMDTRRIQTTLSENIAQLPHIVGINNHMGSAFTSDQAGMDAVMPVLKAHGLFFMDSVTSPASAAAEAARKAGVHYYRRAVFLDNVRNVRTILGQLKTAERHALKHGRAIAIGHPYNETYEALLLWAKERDPHVSLVTLTELGPEF</sequence>
<protein>
    <recommendedName>
        <fullName evidence="5">Divergent polysaccharide deacetylase family protein</fullName>
    </recommendedName>
</protein>
<organism evidence="3 4">
    <name type="scientific">Solidesulfovibrio fructosivorans JJ]</name>
    <dbReference type="NCBI Taxonomy" id="596151"/>
    <lineage>
        <taxon>Bacteria</taxon>
        <taxon>Pseudomonadati</taxon>
        <taxon>Thermodesulfobacteriota</taxon>
        <taxon>Desulfovibrionia</taxon>
        <taxon>Desulfovibrionales</taxon>
        <taxon>Desulfovibrionaceae</taxon>
        <taxon>Solidesulfovibrio</taxon>
    </lineage>
</organism>